<keyword evidence="10" id="KW-1185">Reference proteome</keyword>
<proteinExistence type="inferred from homology"/>
<dbReference type="PROSITE" id="PS50850">
    <property type="entry name" value="MFS"/>
    <property type="match status" value="1"/>
</dbReference>
<dbReference type="PANTHER" id="PTHR23511:SF5">
    <property type="entry name" value="MAJOR FACILITATOR-TYPE TRANSPORTER HXNZ-RELATED"/>
    <property type="match status" value="1"/>
</dbReference>
<reference evidence="9" key="1">
    <citation type="submission" date="2015-10" db="EMBL/GenBank/DDBJ databases">
        <authorList>
            <person name="Regsiter A."/>
            <person name="william w."/>
        </authorList>
    </citation>
    <scope>NUCLEOTIDE SEQUENCE</scope>
    <source>
        <strain evidence="9">Montdore</strain>
    </source>
</reference>
<feature type="transmembrane region" description="Helical" evidence="7">
    <location>
        <begin position="272"/>
        <end position="295"/>
    </location>
</feature>
<protein>
    <recommendedName>
        <fullName evidence="8">Major facilitator superfamily (MFS) profile domain-containing protein</fullName>
    </recommendedName>
</protein>
<dbReference type="GO" id="GO:0016020">
    <property type="term" value="C:membrane"/>
    <property type="evidence" value="ECO:0007669"/>
    <property type="project" value="UniProtKB-SubCell"/>
</dbReference>
<evidence type="ECO:0000256" key="7">
    <source>
        <dbReference type="SAM" id="Phobius"/>
    </source>
</evidence>
<gene>
    <name evidence="9" type="ORF">GSTUAT00003602001</name>
</gene>
<name>A0A292PXJ0_9PEZI</name>
<dbReference type="AlphaFoldDB" id="A0A292PXJ0"/>
<keyword evidence="6 7" id="KW-0472">Membrane</keyword>
<feature type="transmembrane region" description="Helical" evidence="7">
    <location>
        <begin position="523"/>
        <end position="543"/>
    </location>
</feature>
<evidence type="ECO:0000259" key="8">
    <source>
        <dbReference type="PROSITE" id="PS50850"/>
    </source>
</evidence>
<evidence type="ECO:0000313" key="9">
    <source>
        <dbReference type="EMBL" id="CUS12276.1"/>
    </source>
</evidence>
<organism evidence="9 10">
    <name type="scientific">Tuber aestivum</name>
    <name type="common">summer truffle</name>
    <dbReference type="NCBI Taxonomy" id="59557"/>
    <lineage>
        <taxon>Eukaryota</taxon>
        <taxon>Fungi</taxon>
        <taxon>Dikarya</taxon>
        <taxon>Ascomycota</taxon>
        <taxon>Pezizomycotina</taxon>
        <taxon>Pezizomycetes</taxon>
        <taxon>Pezizales</taxon>
        <taxon>Tuberaceae</taxon>
        <taxon>Tuber</taxon>
    </lineage>
</organism>
<feature type="transmembrane region" description="Helical" evidence="7">
    <location>
        <begin position="432"/>
        <end position="454"/>
    </location>
</feature>
<dbReference type="PANTHER" id="PTHR23511">
    <property type="entry name" value="SYNAPTIC VESICLE GLYCOPROTEIN 2"/>
    <property type="match status" value="1"/>
</dbReference>
<dbReference type="InterPro" id="IPR036259">
    <property type="entry name" value="MFS_trans_sf"/>
</dbReference>
<feature type="transmembrane region" description="Helical" evidence="7">
    <location>
        <begin position="390"/>
        <end position="412"/>
    </location>
</feature>
<feature type="transmembrane region" description="Helical" evidence="7">
    <location>
        <begin position="466"/>
        <end position="483"/>
    </location>
</feature>
<keyword evidence="4 7" id="KW-0812">Transmembrane</keyword>
<feature type="transmembrane region" description="Helical" evidence="7">
    <location>
        <begin position="489"/>
        <end position="511"/>
    </location>
</feature>
<dbReference type="FunFam" id="1.20.1250.20:FF:000171">
    <property type="entry name" value="MFS general substrate transporter"/>
    <property type="match status" value="1"/>
</dbReference>
<evidence type="ECO:0000256" key="1">
    <source>
        <dbReference type="ARBA" id="ARBA00004141"/>
    </source>
</evidence>
<feature type="domain" description="Major facilitator superfamily (MFS) profile" evidence="8">
    <location>
        <begin position="101"/>
        <end position="577"/>
    </location>
</feature>
<keyword evidence="5 7" id="KW-1133">Transmembrane helix</keyword>
<keyword evidence="3" id="KW-0813">Transport</keyword>
<dbReference type="Gene3D" id="1.20.1250.20">
    <property type="entry name" value="MFS general substrate transporter like domains"/>
    <property type="match status" value="1"/>
</dbReference>
<dbReference type="Pfam" id="PF07690">
    <property type="entry name" value="MFS_1"/>
    <property type="match status" value="1"/>
</dbReference>
<evidence type="ECO:0000256" key="2">
    <source>
        <dbReference type="ARBA" id="ARBA00008335"/>
    </source>
</evidence>
<dbReference type="Proteomes" id="UP001412239">
    <property type="component" value="Unassembled WGS sequence"/>
</dbReference>
<sequence length="582" mass="63675">MDIFLRPLKLHSRDKEILSDVVVPISSAPHYVPAKRPARASSALESPLIAEPAEYDIETIRAAVAPPAGTTHMDSTPYTRKSRVINHAIQDIGMGPYTWRLFALCGFGWFADNMWLQGLALILTSIQREFGIEDSRIGYTTCALFAGLCCGAVGWGVFSDFWGRRVAFNATLAIAAIFGLAVGSANSWFATATLFACIGTGVGGNLPVDGALFLEFLPERNGNLLAGLSVWWPVGQLVGSLVAWGFLSKYSCTAEATDAGRCRKEDNMGWRYLMFTLGGLTAVMFITRFFTFHLYESPKFYISRGRDKEAVAVVHGVAYRNRTKTWLTLELLQELSRADDDDEEIENHPSLISSRSAMGEASRLSAMQIVRLKTERFTPKQIRPLFADRTLGLTTGLVWFCWATIGMGYPLFNAFLPIYLTKNGAGGVKPNSIVYRNYAITSMVGVPGSLIAMYTIDSPYLGRKHTLSISTFLSGIFLFLFTISTKDTYQLTFACLEAFFQNIMYGSLYTFTPELFPAPVRGTGVGLASFINRIAGLCAPIIAANTMGINPNVPVYIAGGLILAAGVAVLGVPVETRGREKL</sequence>
<evidence type="ECO:0000256" key="4">
    <source>
        <dbReference type="ARBA" id="ARBA00022692"/>
    </source>
</evidence>
<comment type="similarity">
    <text evidence="2">Belongs to the major facilitator superfamily.</text>
</comment>
<feature type="transmembrane region" description="Helical" evidence="7">
    <location>
        <begin position="555"/>
        <end position="574"/>
    </location>
</feature>
<accession>A0A292PXJ0</accession>
<feature type="transmembrane region" description="Helical" evidence="7">
    <location>
        <begin position="165"/>
        <end position="182"/>
    </location>
</feature>
<evidence type="ECO:0000313" key="10">
    <source>
        <dbReference type="Proteomes" id="UP001412239"/>
    </source>
</evidence>
<dbReference type="InterPro" id="IPR020846">
    <property type="entry name" value="MFS_dom"/>
</dbReference>
<comment type="subcellular location">
    <subcellularLocation>
        <location evidence="1">Membrane</location>
        <topology evidence="1">Multi-pass membrane protein</topology>
    </subcellularLocation>
</comment>
<dbReference type="CDD" id="cd17316">
    <property type="entry name" value="MFS_SV2_like"/>
    <property type="match status" value="1"/>
</dbReference>
<dbReference type="EMBL" id="LN890996">
    <property type="protein sequence ID" value="CUS12276.1"/>
    <property type="molecule type" value="Genomic_DNA"/>
</dbReference>
<dbReference type="SUPFAM" id="SSF103473">
    <property type="entry name" value="MFS general substrate transporter"/>
    <property type="match status" value="1"/>
</dbReference>
<evidence type="ECO:0000256" key="6">
    <source>
        <dbReference type="ARBA" id="ARBA00023136"/>
    </source>
</evidence>
<evidence type="ECO:0000256" key="5">
    <source>
        <dbReference type="ARBA" id="ARBA00022989"/>
    </source>
</evidence>
<dbReference type="InterPro" id="IPR011701">
    <property type="entry name" value="MFS"/>
</dbReference>
<evidence type="ECO:0000256" key="3">
    <source>
        <dbReference type="ARBA" id="ARBA00022448"/>
    </source>
</evidence>
<feature type="transmembrane region" description="Helical" evidence="7">
    <location>
        <begin position="137"/>
        <end position="158"/>
    </location>
</feature>
<feature type="transmembrane region" description="Helical" evidence="7">
    <location>
        <begin position="224"/>
        <end position="247"/>
    </location>
</feature>
<dbReference type="GO" id="GO:0022857">
    <property type="term" value="F:transmembrane transporter activity"/>
    <property type="evidence" value="ECO:0007669"/>
    <property type="project" value="InterPro"/>
</dbReference>